<dbReference type="SMART" id="SM00052">
    <property type="entry name" value="EAL"/>
    <property type="match status" value="1"/>
</dbReference>
<dbReference type="Pfam" id="PF00563">
    <property type="entry name" value="EAL"/>
    <property type="match status" value="1"/>
</dbReference>
<dbReference type="InterPro" id="IPR050706">
    <property type="entry name" value="Cyclic-di-GMP_PDE-like"/>
</dbReference>
<dbReference type="InterPro" id="IPR001633">
    <property type="entry name" value="EAL_dom"/>
</dbReference>
<evidence type="ECO:0000313" key="5">
    <source>
        <dbReference type="Proteomes" id="UP000245728"/>
    </source>
</evidence>
<dbReference type="CDD" id="cd01948">
    <property type="entry name" value="EAL"/>
    <property type="match status" value="1"/>
</dbReference>
<dbReference type="SUPFAM" id="SSF52172">
    <property type="entry name" value="CheY-like"/>
    <property type="match status" value="1"/>
</dbReference>
<dbReference type="KEGG" id="salh:HMF8227_02667"/>
<proteinExistence type="predicted"/>
<dbReference type="PANTHER" id="PTHR33121">
    <property type="entry name" value="CYCLIC DI-GMP PHOSPHODIESTERASE PDEF"/>
    <property type="match status" value="1"/>
</dbReference>
<reference evidence="4 5" key="1">
    <citation type="submission" date="2018-05" db="EMBL/GenBank/DDBJ databases">
        <title>Salinimonas sp. HMF8227 Genome sequencing and assembly.</title>
        <authorList>
            <person name="Kang H."/>
            <person name="Kang J."/>
            <person name="Cha I."/>
            <person name="Kim H."/>
            <person name="Joh K."/>
        </authorList>
    </citation>
    <scope>NUCLEOTIDE SEQUENCE [LARGE SCALE GENOMIC DNA]</scope>
    <source>
        <strain evidence="4 5">HMF8227</strain>
    </source>
</reference>
<dbReference type="SMART" id="SM00448">
    <property type="entry name" value="REC"/>
    <property type="match status" value="1"/>
</dbReference>
<name>A0A2S2E690_9ALTE</name>
<evidence type="ECO:0000256" key="1">
    <source>
        <dbReference type="PROSITE-ProRule" id="PRU00169"/>
    </source>
</evidence>
<dbReference type="PANTHER" id="PTHR33121:SF79">
    <property type="entry name" value="CYCLIC DI-GMP PHOSPHODIESTERASE PDED-RELATED"/>
    <property type="match status" value="1"/>
</dbReference>
<keyword evidence="5" id="KW-1185">Reference proteome</keyword>
<dbReference type="RefSeq" id="WP_109340638.1">
    <property type="nucleotide sequence ID" value="NZ_CP029347.1"/>
</dbReference>
<dbReference type="InterPro" id="IPR035919">
    <property type="entry name" value="EAL_sf"/>
</dbReference>
<dbReference type="PROSITE" id="PS50110">
    <property type="entry name" value="RESPONSE_REGULATORY"/>
    <property type="match status" value="1"/>
</dbReference>
<dbReference type="GO" id="GO:0000160">
    <property type="term" value="P:phosphorelay signal transduction system"/>
    <property type="evidence" value="ECO:0007669"/>
    <property type="project" value="InterPro"/>
</dbReference>
<dbReference type="OrthoDB" id="9812358at2"/>
<accession>A0A2S2E690</accession>
<dbReference type="InterPro" id="IPR001789">
    <property type="entry name" value="Sig_transdc_resp-reg_receiver"/>
</dbReference>
<dbReference type="GO" id="GO:0071111">
    <property type="term" value="F:cyclic-guanylate-specific phosphodiesterase activity"/>
    <property type="evidence" value="ECO:0007669"/>
    <property type="project" value="InterPro"/>
</dbReference>
<dbReference type="EMBL" id="CP029347">
    <property type="protein sequence ID" value="AWL13119.1"/>
    <property type="molecule type" value="Genomic_DNA"/>
</dbReference>
<dbReference type="PROSITE" id="PS50883">
    <property type="entry name" value="EAL"/>
    <property type="match status" value="1"/>
</dbReference>
<feature type="modified residue" description="4-aspartylphosphate" evidence="1">
    <location>
        <position position="57"/>
    </location>
</feature>
<evidence type="ECO:0000313" key="4">
    <source>
        <dbReference type="EMBL" id="AWL13119.1"/>
    </source>
</evidence>
<dbReference type="Proteomes" id="UP000245728">
    <property type="component" value="Chromosome"/>
</dbReference>
<dbReference type="Gene3D" id="3.20.20.450">
    <property type="entry name" value="EAL domain"/>
    <property type="match status" value="1"/>
</dbReference>
<feature type="domain" description="EAL" evidence="3">
    <location>
        <begin position="143"/>
        <end position="396"/>
    </location>
</feature>
<dbReference type="SUPFAM" id="SSF141868">
    <property type="entry name" value="EAL domain-like"/>
    <property type="match status" value="1"/>
</dbReference>
<dbReference type="InterPro" id="IPR011006">
    <property type="entry name" value="CheY-like_superfamily"/>
</dbReference>
<dbReference type="Pfam" id="PF00072">
    <property type="entry name" value="Response_reg"/>
    <property type="match status" value="1"/>
</dbReference>
<organism evidence="4 5">
    <name type="scientific">Saliniradius amylolyticus</name>
    <dbReference type="NCBI Taxonomy" id="2183582"/>
    <lineage>
        <taxon>Bacteria</taxon>
        <taxon>Pseudomonadati</taxon>
        <taxon>Pseudomonadota</taxon>
        <taxon>Gammaproteobacteria</taxon>
        <taxon>Alteromonadales</taxon>
        <taxon>Alteromonadaceae</taxon>
        <taxon>Saliniradius</taxon>
    </lineage>
</organism>
<feature type="domain" description="Response regulatory" evidence="2">
    <location>
        <begin position="5"/>
        <end position="127"/>
    </location>
</feature>
<evidence type="ECO:0000259" key="3">
    <source>
        <dbReference type="PROSITE" id="PS50883"/>
    </source>
</evidence>
<protein>
    <submittedName>
        <fullName evidence="4">Protein YhjK</fullName>
    </submittedName>
</protein>
<dbReference type="AlphaFoldDB" id="A0A2S2E690"/>
<sequence length="400" mass="44514">MGQLSVLVVEDSAAQRQFTMDLCCAVGATEVEGAENGRVALDMIDEREHDYDILICDLEMPDLNGIEMINLLASRQTHSALIIVSGREQSLISAVELMARTAGLWVLGGVQKPLTEALLKQQMEDYFRQASQSISTDTTKNSKSVPLEELEQALDEGNFVLHYQPKMSMQTGKLSGVEALVRLRRGERDIIFPGDFIPQCEQNGLIDRLSYEVVQLAATQQQRWMELGLDTKVSVNLSAVSFDNDQFSQDVLDLIQQSKIDTEHMIFEVTESEVITDMAKALSILTRLRLSGCGLSIDDFGTGHSSVKQLTQIPFTELKVDRSLIEGIASKKHLQVIFESTLSMCNKLGLSIVAEGIEKKEDWDYLKRNGCHVGQGYYYAPPMPESDLLGWWQAGMPALT</sequence>
<keyword evidence="1" id="KW-0597">Phosphoprotein</keyword>
<gene>
    <name evidence="4" type="ORF">HMF8227_02667</name>
</gene>
<evidence type="ECO:0000259" key="2">
    <source>
        <dbReference type="PROSITE" id="PS50110"/>
    </source>
</evidence>
<dbReference type="Gene3D" id="3.40.50.2300">
    <property type="match status" value="1"/>
</dbReference>